<dbReference type="PROSITE" id="PS50928">
    <property type="entry name" value="ABC_TM1"/>
    <property type="match status" value="1"/>
</dbReference>
<evidence type="ECO:0000256" key="3">
    <source>
        <dbReference type="ARBA" id="ARBA00022475"/>
    </source>
</evidence>
<organism evidence="9 10">
    <name type="scientific">Flavivirga amylovorans</name>
    <dbReference type="NCBI Taxonomy" id="870486"/>
    <lineage>
        <taxon>Bacteria</taxon>
        <taxon>Pseudomonadati</taxon>
        <taxon>Bacteroidota</taxon>
        <taxon>Flavobacteriia</taxon>
        <taxon>Flavobacteriales</taxon>
        <taxon>Flavobacteriaceae</taxon>
        <taxon>Flavivirga</taxon>
    </lineage>
</organism>
<dbReference type="Pfam" id="PF00528">
    <property type="entry name" value="BPD_transp_1"/>
    <property type="match status" value="1"/>
</dbReference>
<keyword evidence="2 7" id="KW-0813">Transport</keyword>
<accession>A0ABT8X669</accession>
<gene>
    <name evidence="9" type="ORF">Q4Q39_18960</name>
</gene>
<reference evidence="9" key="1">
    <citation type="submission" date="2023-07" db="EMBL/GenBank/DDBJ databases">
        <title>Two novel species in the genus Flavivirga.</title>
        <authorList>
            <person name="Kwon K."/>
        </authorList>
    </citation>
    <scope>NUCLEOTIDE SEQUENCE</scope>
    <source>
        <strain evidence="9">KACC 14157</strain>
    </source>
</reference>
<evidence type="ECO:0000256" key="4">
    <source>
        <dbReference type="ARBA" id="ARBA00022692"/>
    </source>
</evidence>
<feature type="transmembrane region" description="Helical" evidence="7">
    <location>
        <begin position="172"/>
        <end position="196"/>
    </location>
</feature>
<dbReference type="PANTHER" id="PTHR43163:SF6">
    <property type="entry name" value="DIPEPTIDE TRANSPORT SYSTEM PERMEASE PROTEIN DPPB-RELATED"/>
    <property type="match status" value="1"/>
</dbReference>
<dbReference type="InterPro" id="IPR045621">
    <property type="entry name" value="BPD_transp_1_N"/>
</dbReference>
<name>A0ABT8X669_9FLAO</name>
<dbReference type="EMBL" id="JAUOEM010000008">
    <property type="protein sequence ID" value="MDO5989490.1"/>
    <property type="molecule type" value="Genomic_DNA"/>
</dbReference>
<comment type="caution">
    <text evidence="9">The sequence shown here is derived from an EMBL/GenBank/DDBJ whole genome shotgun (WGS) entry which is preliminary data.</text>
</comment>
<dbReference type="Proteomes" id="UP001176891">
    <property type="component" value="Unassembled WGS sequence"/>
</dbReference>
<keyword evidence="4 7" id="KW-0812">Transmembrane</keyword>
<feature type="transmembrane region" description="Helical" evidence="7">
    <location>
        <begin position="325"/>
        <end position="351"/>
    </location>
</feature>
<dbReference type="CDD" id="cd06261">
    <property type="entry name" value="TM_PBP2"/>
    <property type="match status" value="1"/>
</dbReference>
<keyword evidence="3" id="KW-1003">Cell membrane</keyword>
<keyword evidence="5 7" id="KW-1133">Transmembrane helix</keyword>
<evidence type="ECO:0000313" key="9">
    <source>
        <dbReference type="EMBL" id="MDO5989490.1"/>
    </source>
</evidence>
<dbReference type="PANTHER" id="PTHR43163">
    <property type="entry name" value="DIPEPTIDE TRANSPORT SYSTEM PERMEASE PROTEIN DPPB-RELATED"/>
    <property type="match status" value="1"/>
</dbReference>
<protein>
    <submittedName>
        <fullName evidence="9">ABC transporter permease</fullName>
    </submittedName>
</protein>
<dbReference type="InterPro" id="IPR000515">
    <property type="entry name" value="MetI-like"/>
</dbReference>
<comment type="similarity">
    <text evidence="7">Belongs to the binding-protein-dependent transport system permease family.</text>
</comment>
<evidence type="ECO:0000256" key="5">
    <source>
        <dbReference type="ARBA" id="ARBA00022989"/>
    </source>
</evidence>
<keyword evidence="6 7" id="KW-0472">Membrane</keyword>
<feature type="transmembrane region" description="Helical" evidence="7">
    <location>
        <begin position="9"/>
        <end position="30"/>
    </location>
</feature>
<feature type="transmembrane region" description="Helical" evidence="7">
    <location>
        <begin position="279"/>
        <end position="305"/>
    </location>
</feature>
<dbReference type="RefSeq" id="WP_303284186.1">
    <property type="nucleotide sequence ID" value="NZ_BAABCZ010000008.1"/>
</dbReference>
<dbReference type="SUPFAM" id="SSF161098">
    <property type="entry name" value="MetI-like"/>
    <property type="match status" value="1"/>
</dbReference>
<feature type="transmembrane region" description="Helical" evidence="7">
    <location>
        <begin position="136"/>
        <end position="160"/>
    </location>
</feature>
<keyword evidence="10" id="KW-1185">Reference proteome</keyword>
<evidence type="ECO:0000313" key="10">
    <source>
        <dbReference type="Proteomes" id="UP001176891"/>
    </source>
</evidence>
<sequence length="358" mass="40381">MISYLLNKIIYALLTLFGVVTVIFFLFNVLPGDPAQMMLGQNEDSEQLAIVKQKYGFDKPISVQYFYYLNDLSPISFHSNKQTDYTFLREGKYSGAKLFSVGNTTTILKFPYLRESFTKQGKKVSQVLAETLPNTFVLAVTAIIIAMILGVLLGIVSALYKDKWLDKTIQIFSTLGMSIPSFFSAILFAWFFGYILHEYTNLEMTGSLYELDDFGEAMHIKWKNLILPAVVLGIRPLAVVIQLMRNSLLEVFNQDYIRTARAKGLSEFQIIKKHAVKNALNPVVTAISGWFASMLAGAVFVEYIFGWNGLGKEIVNALNTLDLPIIMGSVLIIALLFIIINIFVDLIYVWLDPKVKLQ</sequence>
<evidence type="ECO:0000259" key="8">
    <source>
        <dbReference type="PROSITE" id="PS50928"/>
    </source>
</evidence>
<comment type="subcellular location">
    <subcellularLocation>
        <location evidence="1 7">Cell membrane</location>
        <topology evidence="1 7">Multi-pass membrane protein</topology>
    </subcellularLocation>
</comment>
<evidence type="ECO:0000256" key="1">
    <source>
        <dbReference type="ARBA" id="ARBA00004651"/>
    </source>
</evidence>
<dbReference type="Pfam" id="PF19300">
    <property type="entry name" value="BPD_transp_1_N"/>
    <property type="match status" value="1"/>
</dbReference>
<evidence type="ECO:0000256" key="7">
    <source>
        <dbReference type="RuleBase" id="RU363032"/>
    </source>
</evidence>
<feature type="domain" description="ABC transmembrane type-1" evidence="8">
    <location>
        <begin position="132"/>
        <end position="348"/>
    </location>
</feature>
<proteinExistence type="inferred from homology"/>
<evidence type="ECO:0000256" key="6">
    <source>
        <dbReference type="ARBA" id="ARBA00023136"/>
    </source>
</evidence>
<dbReference type="InterPro" id="IPR035906">
    <property type="entry name" value="MetI-like_sf"/>
</dbReference>
<evidence type="ECO:0000256" key="2">
    <source>
        <dbReference type="ARBA" id="ARBA00022448"/>
    </source>
</evidence>
<dbReference type="Gene3D" id="1.10.3720.10">
    <property type="entry name" value="MetI-like"/>
    <property type="match status" value="1"/>
</dbReference>